<dbReference type="InterPro" id="IPR036388">
    <property type="entry name" value="WH-like_DNA-bd_sf"/>
</dbReference>
<dbReference type="eggNOG" id="COG0664">
    <property type="taxonomic scope" value="Bacteria"/>
</dbReference>
<dbReference type="GO" id="GO:0003700">
    <property type="term" value="F:DNA-binding transcription factor activity"/>
    <property type="evidence" value="ECO:0007669"/>
    <property type="project" value="InterPro"/>
</dbReference>
<name>B7K9A2_GLOC7</name>
<evidence type="ECO:0000259" key="1">
    <source>
        <dbReference type="PROSITE" id="PS51063"/>
    </source>
</evidence>
<accession>B7K9A2</accession>
<dbReference type="RefSeq" id="WP_012597535.1">
    <property type="nucleotide sequence ID" value="NC_011729.1"/>
</dbReference>
<organism evidence="2 3">
    <name type="scientific">Gloeothece citriformis (strain PCC 7424)</name>
    <name type="common">Cyanothece sp. (strain PCC 7424)</name>
    <dbReference type="NCBI Taxonomy" id="65393"/>
    <lineage>
        <taxon>Bacteria</taxon>
        <taxon>Bacillati</taxon>
        <taxon>Cyanobacteriota</taxon>
        <taxon>Cyanophyceae</taxon>
        <taxon>Oscillatoriophycideae</taxon>
        <taxon>Chroococcales</taxon>
        <taxon>Aphanothecaceae</taxon>
        <taxon>Gloeothece</taxon>
        <taxon>Gloeothece citriformis</taxon>
    </lineage>
</organism>
<reference evidence="3" key="1">
    <citation type="journal article" date="2011" name="MBio">
        <title>Novel metabolic attributes of the genus Cyanothece, comprising a group of unicellular nitrogen-fixing Cyanobacteria.</title>
        <authorList>
            <person name="Bandyopadhyay A."/>
            <person name="Elvitigala T."/>
            <person name="Welsh E."/>
            <person name="Stockel J."/>
            <person name="Liberton M."/>
            <person name="Min H."/>
            <person name="Sherman L.A."/>
            <person name="Pakrasi H.B."/>
        </authorList>
    </citation>
    <scope>NUCLEOTIDE SEQUENCE [LARGE SCALE GENOMIC DNA]</scope>
    <source>
        <strain evidence="3">PCC 7424</strain>
    </source>
</reference>
<dbReference type="KEGG" id="cyc:PCC7424_0115"/>
<gene>
    <name evidence="2" type="ordered locus">PCC7424_0115</name>
</gene>
<dbReference type="PROSITE" id="PS00042">
    <property type="entry name" value="HTH_CRP_1"/>
    <property type="match status" value="1"/>
</dbReference>
<dbReference type="PRINTS" id="PR00034">
    <property type="entry name" value="HTHCRP"/>
</dbReference>
<dbReference type="InterPro" id="IPR018335">
    <property type="entry name" value="Tscrpt_reg_HTH_Crp-type_CS"/>
</dbReference>
<dbReference type="AlphaFoldDB" id="B7K9A2"/>
<dbReference type="Gene3D" id="1.10.10.10">
    <property type="entry name" value="Winged helix-like DNA-binding domain superfamily/Winged helix DNA-binding domain"/>
    <property type="match status" value="1"/>
</dbReference>
<dbReference type="InterPro" id="IPR012318">
    <property type="entry name" value="HTH_CRP"/>
</dbReference>
<proteinExistence type="predicted"/>
<feature type="domain" description="HTH crp-type" evidence="1">
    <location>
        <begin position="152"/>
        <end position="225"/>
    </location>
</feature>
<dbReference type="EMBL" id="CP001291">
    <property type="protein sequence ID" value="ACK68585.1"/>
    <property type="molecule type" value="Genomic_DNA"/>
</dbReference>
<dbReference type="STRING" id="65393.PCC7424_0115"/>
<dbReference type="SMART" id="SM00419">
    <property type="entry name" value="HTH_CRP"/>
    <property type="match status" value="1"/>
</dbReference>
<sequence length="225" mass="25962">MHASIPSSNPSPFNLTEKSVFDWAKCHYRDHTFNKDEIIPTRPGLLYFVEQGAIRIVGKAQTNETLQKQDHNGNHSLSEEVFLGFVGTGQPFEIVSQFPISLKAFAHLESTCVIWLYWQDLDHWPLLKQEVFDTFRYQHQRKLLWLSMLGQKRTIDRLLGFLTLLVEEYGQPCDKGYYLPYPLTHAQIASAIGTTRVTVTRLMGRLRQEGLVALDEEHLIYLPNS</sequence>
<dbReference type="CDD" id="cd00092">
    <property type="entry name" value="HTH_CRP"/>
    <property type="match status" value="1"/>
</dbReference>
<dbReference type="Pfam" id="PF13545">
    <property type="entry name" value="HTH_Crp_2"/>
    <property type="match status" value="1"/>
</dbReference>
<evidence type="ECO:0000313" key="2">
    <source>
        <dbReference type="EMBL" id="ACK68585.1"/>
    </source>
</evidence>
<evidence type="ECO:0000313" key="3">
    <source>
        <dbReference type="Proteomes" id="UP000002384"/>
    </source>
</evidence>
<dbReference type="PROSITE" id="PS51063">
    <property type="entry name" value="HTH_CRP_2"/>
    <property type="match status" value="1"/>
</dbReference>
<dbReference type="InterPro" id="IPR036390">
    <property type="entry name" value="WH_DNA-bd_sf"/>
</dbReference>
<dbReference type="Proteomes" id="UP000002384">
    <property type="component" value="Chromosome"/>
</dbReference>
<dbReference type="GO" id="GO:0003677">
    <property type="term" value="F:DNA binding"/>
    <property type="evidence" value="ECO:0007669"/>
    <property type="project" value="InterPro"/>
</dbReference>
<dbReference type="SUPFAM" id="SSF46785">
    <property type="entry name" value="Winged helix' DNA-binding domain"/>
    <property type="match status" value="1"/>
</dbReference>
<dbReference type="OrthoDB" id="5242211at2"/>
<keyword evidence="3" id="KW-1185">Reference proteome</keyword>
<protein>
    <submittedName>
        <fullName evidence="2">Putative transcriptional regulator, Crp/Fnr family</fullName>
    </submittedName>
</protein>
<dbReference type="HOGENOM" id="CLU_1093513_0_0_3"/>